<reference evidence="1 2" key="1">
    <citation type="submission" date="2018-05" db="EMBL/GenBank/DDBJ databases">
        <title>Streptomyces venezuelae.</title>
        <authorList>
            <person name="Kim W."/>
            <person name="Lee N."/>
            <person name="Cho B.-K."/>
        </authorList>
    </citation>
    <scope>NUCLEOTIDE SEQUENCE [LARGE SCALE GENOMIC DNA]</scope>
    <source>
        <strain evidence="1 2">ATCC 21782</strain>
    </source>
</reference>
<sequence length="61" mass="6492">MNALPADDNQSLQWGAPGSELEELQAEVGRRIAMEALEAGRQALELDAKTAFRATSATHPG</sequence>
<gene>
    <name evidence="1" type="ORF">DEJ50_20485</name>
</gene>
<dbReference type="RefSeq" id="WP_150209414.1">
    <property type="nucleotide sequence ID" value="NZ_CP029190.1"/>
</dbReference>
<dbReference type="AlphaFoldDB" id="A0A5P2D418"/>
<proteinExistence type="predicted"/>
<dbReference type="OrthoDB" id="4292652at2"/>
<protein>
    <submittedName>
        <fullName evidence="1">Uncharacterized protein</fullName>
    </submittedName>
</protein>
<dbReference type="Proteomes" id="UP000325211">
    <property type="component" value="Chromosome"/>
</dbReference>
<organism evidence="1 2">
    <name type="scientific">Streptomyces venezuelae</name>
    <dbReference type="NCBI Taxonomy" id="54571"/>
    <lineage>
        <taxon>Bacteria</taxon>
        <taxon>Bacillati</taxon>
        <taxon>Actinomycetota</taxon>
        <taxon>Actinomycetes</taxon>
        <taxon>Kitasatosporales</taxon>
        <taxon>Streptomycetaceae</taxon>
        <taxon>Streptomyces</taxon>
    </lineage>
</organism>
<evidence type="ECO:0000313" key="1">
    <source>
        <dbReference type="EMBL" id="QES49846.1"/>
    </source>
</evidence>
<dbReference type="EMBL" id="CP029190">
    <property type="protein sequence ID" value="QES49846.1"/>
    <property type="molecule type" value="Genomic_DNA"/>
</dbReference>
<accession>A0A5P2D418</accession>
<evidence type="ECO:0000313" key="2">
    <source>
        <dbReference type="Proteomes" id="UP000325211"/>
    </source>
</evidence>
<name>A0A5P2D418_STRVZ</name>